<dbReference type="GO" id="GO:0005507">
    <property type="term" value="F:copper ion binding"/>
    <property type="evidence" value="ECO:0007669"/>
    <property type="project" value="TreeGrafter"/>
</dbReference>
<keyword evidence="2" id="KW-0812">Transmembrane</keyword>
<dbReference type="PRINTS" id="PR00119">
    <property type="entry name" value="CATATPASE"/>
</dbReference>
<keyword evidence="2" id="KW-1133">Transmembrane helix</keyword>
<dbReference type="PANTHER" id="PTHR43520">
    <property type="entry name" value="ATP7, ISOFORM B"/>
    <property type="match status" value="1"/>
</dbReference>
<name>A0A395J5S9_9HELO</name>
<dbReference type="GO" id="GO:0016887">
    <property type="term" value="F:ATP hydrolysis activity"/>
    <property type="evidence" value="ECO:0007669"/>
    <property type="project" value="InterPro"/>
</dbReference>
<protein>
    <recommendedName>
        <fullName evidence="5">Cation-transporting P-type ATPase C-terminal domain-containing protein</fullName>
    </recommendedName>
</protein>
<reference evidence="3 4" key="1">
    <citation type="submission" date="2018-06" db="EMBL/GenBank/DDBJ databases">
        <title>Genome Sequence of the Brown Rot Fungal Pathogen Monilinia fructigena.</title>
        <authorList>
            <person name="Landi L."/>
            <person name="De Miccolis Angelini R.M."/>
            <person name="Pollastro S."/>
            <person name="Abate D."/>
            <person name="Faretra F."/>
            <person name="Romanazzi G."/>
        </authorList>
    </citation>
    <scope>NUCLEOTIDE SEQUENCE [LARGE SCALE GENOMIC DNA]</scope>
    <source>
        <strain evidence="3 4">Mfrg269</strain>
    </source>
</reference>
<dbReference type="GO" id="GO:0043682">
    <property type="term" value="F:P-type divalent copper transporter activity"/>
    <property type="evidence" value="ECO:0007669"/>
    <property type="project" value="TreeGrafter"/>
</dbReference>
<comment type="caution">
    <text evidence="3">The sequence shown here is derived from an EMBL/GenBank/DDBJ whole genome shotgun (WGS) entry which is preliminary data.</text>
</comment>
<proteinExistence type="predicted"/>
<dbReference type="Gene3D" id="3.40.50.1000">
    <property type="entry name" value="HAD superfamily/HAD-like"/>
    <property type="match status" value="1"/>
</dbReference>
<organism evidence="3 4">
    <name type="scientific">Monilinia fructigena</name>
    <dbReference type="NCBI Taxonomy" id="38457"/>
    <lineage>
        <taxon>Eukaryota</taxon>
        <taxon>Fungi</taxon>
        <taxon>Dikarya</taxon>
        <taxon>Ascomycota</taxon>
        <taxon>Pezizomycotina</taxon>
        <taxon>Leotiomycetes</taxon>
        <taxon>Helotiales</taxon>
        <taxon>Sclerotiniaceae</taxon>
        <taxon>Monilinia</taxon>
    </lineage>
</organism>
<dbReference type="Pfam" id="PF08282">
    <property type="entry name" value="Hydrolase_3"/>
    <property type="match status" value="1"/>
</dbReference>
<evidence type="ECO:0000313" key="3">
    <source>
        <dbReference type="EMBL" id="RAL67033.1"/>
    </source>
</evidence>
<dbReference type="PANTHER" id="PTHR43520:SF32">
    <property type="entry name" value="COPPER RESISTANCE P-TYPE ATPASE (EUROFUNG)"/>
    <property type="match status" value="1"/>
</dbReference>
<dbReference type="GO" id="GO:0016020">
    <property type="term" value="C:membrane"/>
    <property type="evidence" value="ECO:0007669"/>
    <property type="project" value="InterPro"/>
</dbReference>
<keyword evidence="2" id="KW-0472">Membrane</keyword>
<dbReference type="PRINTS" id="PR00120">
    <property type="entry name" value="HATPASE"/>
</dbReference>
<dbReference type="InterPro" id="IPR001757">
    <property type="entry name" value="P_typ_ATPase"/>
</dbReference>
<dbReference type="GO" id="GO:0005524">
    <property type="term" value="F:ATP binding"/>
    <property type="evidence" value="ECO:0007669"/>
    <property type="project" value="InterPro"/>
</dbReference>
<accession>A0A395J5S9</accession>
<evidence type="ECO:0000313" key="4">
    <source>
        <dbReference type="Proteomes" id="UP000249056"/>
    </source>
</evidence>
<dbReference type="GO" id="GO:0055070">
    <property type="term" value="P:copper ion homeostasis"/>
    <property type="evidence" value="ECO:0007669"/>
    <property type="project" value="TreeGrafter"/>
</dbReference>
<sequence>MVGDGINDSPALTVADVGIAIGSGSDIAISSAEFVLVSSNLNSLITLLDLSRKVFGRIKLNFAWAIIYNLVALPVAAGVFYPIISRGHHVRLDPVWASLAMAMSSISVVLSSLALRSSIPGLGFKVRT</sequence>
<dbReference type="AlphaFoldDB" id="A0A395J5S9"/>
<evidence type="ECO:0008006" key="5">
    <source>
        <dbReference type="Google" id="ProtNLM"/>
    </source>
</evidence>
<dbReference type="Proteomes" id="UP000249056">
    <property type="component" value="Unassembled WGS sequence"/>
</dbReference>
<dbReference type="NCBIfam" id="TIGR01494">
    <property type="entry name" value="ATPase_P-type"/>
    <property type="match status" value="1"/>
</dbReference>
<dbReference type="SUPFAM" id="SSF56784">
    <property type="entry name" value="HAD-like"/>
    <property type="match status" value="1"/>
</dbReference>
<evidence type="ECO:0000256" key="1">
    <source>
        <dbReference type="ARBA" id="ARBA00022967"/>
    </source>
</evidence>
<feature type="transmembrane region" description="Helical" evidence="2">
    <location>
        <begin position="62"/>
        <end position="84"/>
    </location>
</feature>
<dbReference type="OrthoDB" id="432719at2759"/>
<evidence type="ECO:0000256" key="2">
    <source>
        <dbReference type="SAM" id="Phobius"/>
    </source>
</evidence>
<dbReference type="EMBL" id="QKRW01000004">
    <property type="protein sequence ID" value="RAL67033.1"/>
    <property type="molecule type" value="Genomic_DNA"/>
</dbReference>
<gene>
    <name evidence="3" type="ORF">DID88_007813</name>
</gene>
<dbReference type="InterPro" id="IPR036412">
    <property type="entry name" value="HAD-like_sf"/>
</dbReference>
<feature type="transmembrane region" description="Helical" evidence="2">
    <location>
        <begin position="96"/>
        <end position="115"/>
    </location>
</feature>
<keyword evidence="4" id="KW-1185">Reference proteome</keyword>
<keyword evidence="1" id="KW-1278">Translocase</keyword>
<dbReference type="InterPro" id="IPR023214">
    <property type="entry name" value="HAD_sf"/>
</dbReference>